<dbReference type="SUPFAM" id="SSF52540">
    <property type="entry name" value="P-loop containing nucleoside triphosphate hydrolases"/>
    <property type="match status" value="2"/>
</dbReference>
<evidence type="ECO:0000313" key="19">
    <source>
        <dbReference type="EMBL" id="URA10034.1"/>
    </source>
</evidence>
<keyword evidence="10 13" id="KW-0742">SOS response</keyword>
<name>A0AAX3BCL4_9SPIR</name>
<dbReference type="GO" id="GO:0006289">
    <property type="term" value="P:nucleotide-excision repair"/>
    <property type="evidence" value="ECO:0007669"/>
    <property type="project" value="UniProtKB-UniRule"/>
</dbReference>
<dbReference type="Proteomes" id="UP001056539">
    <property type="component" value="Chromosome"/>
</dbReference>
<protein>
    <recommendedName>
        <fullName evidence="12 13">UvrABC system protein B</fullName>
        <shortName evidence="13">Protein UvrB</shortName>
    </recommendedName>
    <alternativeName>
        <fullName evidence="13">Excinuclease ABC subunit B</fullName>
    </alternativeName>
</protein>
<dbReference type="CDD" id="cd18790">
    <property type="entry name" value="SF2_C_UvrB"/>
    <property type="match status" value="1"/>
</dbReference>
<keyword evidence="9 13" id="KW-0234">DNA repair</keyword>
<dbReference type="EMBL" id="CP073355">
    <property type="protein sequence ID" value="URA10034.1"/>
    <property type="molecule type" value="Genomic_DNA"/>
</dbReference>
<dbReference type="Pfam" id="PF04851">
    <property type="entry name" value="ResIII"/>
    <property type="match status" value="1"/>
</dbReference>
<dbReference type="InterPro" id="IPR024759">
    <property type="entry name" value="UvrB_YAD/RRR_dom"/>
</dbReference>
<keyword evidence="15" id="KW-0175">Coiled coil</keyword>
<dbReference type="GO" id="GO:0003677">
    <property type="term" value="F:DNA binding"/>
    <property type="evidence" value="ECO:0007669"/>
    <property type="project" value="UniProtKB-UniRule"/>
</dbReference>
<dbReference type="GO" id="GO:0016887">
    <property type="term" value="F:ATP hydrolysis activity"/>
    <property type="evidence" value="ECO:0007669"/>
    <property type="project" value="InterPro"/>
</dbReference>
<comment type="subunit">
    <text evidence="11 13 14">Forms a heterotetramer with UvrA during the search for lesions. Interacts with UvrC in an incision complex.</text>
</comment>
<dbReference type="InterPro" id="IPR001650">
    <property type="entry name" value="Helicase_C-like"/>
</dbReference>
<keyword evidence="5 13" id="KW-0227">DNA damage</keyword>
<evidence type="ECO:0000256" key="13">
    <source>
        <dbReference type="HAMAP-Rule" id="MF_00204"/>
    </source>
</evidence>
<evidence type="ECO:0000259" key="16">
    <source>
        <dbReference type="PROSITE" id="PS50151"/>
    </source>
</evidence>
<feature type="short sequence motif" description="Beta-hairpin" evidence="13">
    <location>
        <begin position="91"/>
        <end position="114"/>
    </location>
</feature>
<feature type="coiled-coil region" evidence="15">
    <location>
        <begin position="591"/>
        <end position="628"/>
    </location>
</feature>
<keyword evidence="19" id="KW-0378">Hydrolase</keyword>
<dbReference type="InterPro" id="IPR036876">
    <property type="entry name" value="UVR_dom_sf"/>
</dbReference>
<dbReference type="Gene3D" id="4.10.860.10">
    <property type="entry name" value="UVR domain"/>
    <property type="match status" value="1"/>
</dbReference>
<comment type="domain">
    <text evidence="13">The beta-hairpin motif is involved in DNA binding.</text>
</comment>
<evidence type="ECO:0000256" key="7">
    <source>
        <dbReference type="ARBA" id="ARBA00022840"/>
    </source>
</evidence>
<keyword evidence="7 13" id="KW-0067">ATP-binding</keyword>
<dbReference type="SMART" id="SM00490">
    <property type="entry name" value="HELICc"/>
    <property type="match status" value="1"/>
</dbReference>
<dbReference type="PANTHER" id="PTHR24029:SF0">
    <property type="entry name" value="UVRABC SYSTEM PROTEIN B"/>
    <property type="match status" value="1"/>
</dbReference>
<dbReference type="InterPro" id="IPR004807">
    <property type="entry name" value="UvrB"/>
</dbReference>
<dbReference type="PROSITE" id="PS51194">
    <property type="entry name" value="HELICASE_CTER"/>
    <property type="match status" value="1"/>
</dbReference>
<keyword evidence="6 13" id="KW-0228">DNA excision</keyword>
<evidence type="ECO:0000256" key="9">
    <source>
        <dbReference type="ARBA" id="ARBA00023204"/>
    </source>
</evidence>
<dbReference type="HAMAP" id="MF_00204">
    <property type="entry name" value="UvrB"/>
    <property type="match status" value="1"/>
</dbReference>
<dbReference type="InterPro" id="IPR001943">
    <property type="entry name" value="UVR_dom"/>
</dbReference>
<evidence type="ECO:0000256" key="6">
    <source>
        <dbReference type="ARBA" id="ARBA00022769"/>
    </source>
</evidence>
<dbReference type="SMART" id="SM00487">
    <property type="entry name" value="DEXDc"/>
    <property type="match status" value="1"/>
</dbReference>
<dbReference type="RefSeq" id="WP_271435165.1">
    <property type="nucleotide sequence ID" value="NZ_CP073355.1"/>
</dbReference>
<feature type="domain" description="Helicase ATP-binding" evidence="17">
    <location>
        <begin position="25"/>
        <end position="182"/>
    </location>
</feature>
<feature type="domain" description="Helicase C-terminal" evidence="18">
    <location>
        <begin position="428"/>
        <end position="590"/>
    </location>
</feature>
<evidence type="ECO:0000256" key="10">
    <source>
        <dbReference type="ARBA" id="ARBA00023236"/>
    </source>
</evidence>
<comment type="similarity">
    <text evidence="2 13 14">Belongs to the UvrB family.</text>
</comment>
<dbReference type="Pfam" id="PF12344">
    <property type="entry name" value="UvrB"/>
    <property type="match status" value="1"/>
</dbReference>
<dbReference type="GO" id="GO:0009380">
    <property type="term" value="C:excinuclease repair complex"/>
    <property type="evidence" value="ECO:0007669"/>
    <property type="project" value="InterPro"/>
</dbReference>
<dbReference type="NCBIfam" id="NF003673">
    <property type="entry name" value="PRK05298.1"/>
    <property type="match status" value="1"/>
</dbReference>
<dbReference type="SUPFAM" id="SSF46600">
    <property type="entry name" value="C-terminal UvrC-binding domain of UvrB"/>
    <property type="match status" value="1"/>
</dbReference>
<comment type="function">
    <text evidence="13">The UvrABC repair system catalyzes the recognition and processing of DNA lesions. A damage recognition complex composed of 2 UvrA and 2 UvrB subunits scans DNA for abnormalities. Upon binding of the UvrA(2)B(2) complex to a putative damaged site, the DNA wraps around one UvrB monomer. DNA wrap is dependent on ATP binding by UvrB and probably causes local melting of the DNA helix, facilitating insertion of UvrB beta-hairpin between the DNA strands. Then UvrB probes one DNA strand for the presence of a lesion. If a lesion is found the UvrA subunits dissociate and the UvrB-DNA preincision complex is formed. This complex is subsequently bound by UvrC and the second UvrB is released. If no lesion is found, the DNA wraps around the other UvrB subunit that will check the other stand for damage.</text>
</comment>
<dbReference type="GO" id="GO:0009381">
    <property type="term" value="F:excinuclease ABC activity"/>
    <property type="evidence" value="ECO:0007669"/>
    <property type="project" value="UniProtKB-UniRule"/>
</dbReference>
<dbReference type="CDD" id="cd17916">
    <property type="entry name" value="DEXHc_UvrB"/>
    <property type="match status" value="1"/>
</dbReference>
<proteinExistence type="inferred from homology"/>
<dbReference type="InterPro" id="IPR014001">
    <property type="entry name" value="Helicase_ATP-bd"/>
</dbReference>
<keyword evidence="8 13" id="KW-0267">Excision nuclease</keyword>
<evidence type="ECO:0000259" key="18">
    <source>
        <dbReference type="PROSITE" id="PS51194"/>
    </source>
</evidence>
<evidence type="ECO:0000256" key="1">
    <source>
        <dbReference type="ARBA" id="ARBA00004496"/>
    </source>
</evidence>
<comment type="subcellular location">
    <subcellularLocation>
        <location evidence="1 13 14">Cytoplasm</location>
    </subcellularLocation>
</comment>
<evidence type="ECO:0000313" key="20">
    <source>
        <dbReference type="Proteomes" id="UP001056539"/>
    </source>
</evidence>
<dbReference type="InterPro" id="IPR006935">
    <property type="entry name" value="Helicase/UvrB_N"/>
</dbReference>
<dbReference type="PROSITE" id="PS50151">
    <property type="entry name" value="UVR"/>
    <property type="match status" value="1"/>
</dbReference>
<reference evidence="19" key="2">
    <citation type="submission" date="2022-06" db="EMBL/GenBank/DDBJ databases">
        <title>Thermospira aquatica gen. nov., sp. nov.</title>
        <authorList>
            <person name="Ben Ali Gam Z."/>
            <person name="Labat M."/>
        </authorList>
    </citation>
    <scope>NUCLEOTIDE SEQUENCE</scope>
    <source>
        <strain evidence="19">F1F22</strain>
    </source>
</reference>
<dbReference type="GO" id="GO:0005737">
    <property type="term" value="C:cytoplasm"/>
    <property type="evidence" value="ECO:0007669"/>
    <property type="project" value="UniProtKB-SubCell"/>
</dbReference>
<dbReference type="Pfam" id="PF02151">
    <property type="entry name" value="UVR"/>
    <property type="match status" value="1"/>
</dbReference>
<keyword evidence="3 13" id="KW-0963">Cytoplasm</keyword>
<sequence>MPAFRVHAPFQPAGDQPKAIEALVKNFQEGKKRQVLLGVTGSGKTFTMAHVIQALQYPTLIMSHNKTLAAQLYREFRDFFPENAVEYFVSYYDYYQPEAYVPQRDLYIEKDASINDEIDRMRVSAVASLMDRHDVIVVASVSCIYGLGAPTDYKELMLLLKKGMIRDRESILSHLVQIQYEKADIELNRASFRVKGDVIDIHTAYSREVIRIEMFGDEIESIKRLHLITGNLIEELDRIVIYPAKLFLTTQDKLKLAIESIEAELAQRVAELKAENKTLEAYRLETRTRYDIEMLSELGYCNGIENYSRHLSFRKPGERPFVLLDYFPRPFLTILDESHQTIPQINGMFHGDYSRKKTLVDFGFRLPSALDNRPLRFEEFDTLLDHVMYVSATPAEYELTHSEAIVEQIIRPTGLIDPEVEVRPTTGQIEDIIREVQLRIQEGERTIITTLTKKMAEDLTQYLLDQNMKVAYIHSEVETIERVEILKKLRMGIYDVIVGINLLREGIDLPEVSLVIILDADKMGFLRSARSLIQIIGRSARHVNGKVIMYADNITESMAEAIRETYRRRELQLEYNRIHNITPTSVRKEIADILERKLKETEEKADELEKLKRSIPDKKRLIQEMEKLMFQYAESLEFEKAAFVRDQIEEIKHSTTIE</sequence>
<dbReference type="Pfam" id="PF17757">
    <property type="entry name" value="UvrB_inter"/>
    <property type="match status" value="1"/>
</dbReference>
<evidence type="ECO:0000256" key="5">
    <source>
        <dbReference type="ARBA" id="ARBA00022763"/>
    </source>
</evidence>
<dbReference type="NCBIfam" id="TIGR00631">
    <property type="entry name" value="uvrb"/>
    <property type="match status" value="1"/>
</dbReference>
<dbReference type="AlphaFoldDB" id="A0AAX3BCL4"/>
<keyword evidence="20" id="KW-1185">Reference proteome</keyword>
<organism evidence="19 20">
    <name type="scientific">Thermospira aquatica</name>
    <dbReference type="NCBI Taxonomy" id="2828656"/>
    <lineage>
        <taxon>Bacteria</taxon>
        <taxon>Pseudomonadati</taxon>
        <taxon>Spirochaetota</taxon>
        <taxon>Spirochaetia</taxon>
        <taxon>Brevinematales</taxon>
        <taxon>Thermospiraceae</taxon>
        <taxon>Thermospira</taxon>
    </lineage>
</organism>
<evidence type="ECO:0000256" key="3">
    <source>
        <dbReference type="ARBA" id="ARBA00022490"/>
    </source>
</evidence>
<dbReference type="InterPro" id="IPR027417">
    <property type="entry name" value="P-loop_NTPase"/>
</dbReference>
<accession>A0AAX3BCL4</accession>
<keyword evidence="4 13" id="KW-0547">Nucleotide-binding</keyword>
<evidence type="ECO:0000256" key="2">
    <source>
        <dbReference type="ARBA" id="ARBA00008533"/>
    </source>
</evidence>
<evidence type="ECO:0000256" key="4">
    <source>
        <dbReference type="ARBA" id="ARBA00022741"/>
    </source>
</evidence>
<dbReference type="KEGG" id="taqu:KDW03_11210"/>
<dbReference type="InterPro" id="IPR041471">
    <property type="entry name" value="UvrB_inter"/>
</dbReference>
<evidence type="ECO:0000256" key="15">
    <source>
        <dbReference type="SAM" id="Coils"/>
    </source>
</evidence>
<evidence type="ECO:0000256" key="14">
    <source>
        <dbReference type="RuleBase" id="RU003587"/>
    </source>
</evidence>
<dbReference type="Pfam" id="PF00271">
    <property type="entry name" value="Helicase_C"/>
    <property type="match status" value="1"/>
</dbReference>
<dbReference type="Gene3D" id="3.40.50.300">
    <property type="entry name" value="P-loop containing nucleotide triphosphate hydrolases"/>
    <property type="match status" value="3"/>
</dbReference>
<dbReference type="PROSITE" id="PS51192">
    <property type="entry name" value="HELICASE_ATP_BIND_1"/>
    <property type="match status" value="1"/>
</dbReference>
<feature type="domain" description="UVR" evidence="16">
    <location>
        <begin position="619"/>
        <end position="654"/>
    </location>
</feature>
<reference evidence="19" key="1">
    <citation type="submission" date="2021-04" db="EMBL/GenBank/DDBJ databases">
        <authorList>
            <person name="Postec A."/>
        </authorList>
    </citation>
    <scope>NUCLEOTIDE SEQUENCE</scope>
    <source>
        <strain evidence="19">F1F22</strain>
    </source>
</reference>
<evidence type="ECO:0000259" key="17">
    <source>
        <dbReference type="PROSITE" id="PS51192"/>
    </source>
</evidence>
<dbReference type="GO" id="GO:0009432">
    <property type="term" value="P:SOS response"/>
    <property type="evidence" value="ECO:0007669"/>
    <property type="project" value="UniProtKB-UniRule"/>
</dbReference>
<dbReference type="GO" id="GO:0005524">
    <property type="term" value="F:ATP binding"/>
    <property type="evidence" value="ECO:0007669"/>
    <property type="project" value="UniProtKB-UniRule"/>
</dbReference>
<evidence type="ECO:0000256" key="12">
    <source>
        <dbReference type="ARBA" id="ARBA00029504"/>
    </source>
</evidence>
<dbReference type="PANTHER" id="PTHR24029">
    <property type="entry name" value="UVRABC SYSTEM PROTEIN B"/>
    <property type="match status" value="1"/>
</dbReference>
<feature type="binding site" evidence="13">
    <location>
        <begin position="38"/>
        <end position="45"/>
    </location>
    <ligand>
        <name>ATP</name>
        <dbReference type="ChEBI" id="CHEBI:30616"/>
    </ligand>
</feature>
<evidence type="ECO:0000256" key="11">
    <source>
        <dbReference type="ARBA" id="ARBA00026033"/>
    </source>
</evidence>
<gene>
    <name evidence="13 19" type="primary">uvrB</name>
    <name evidence="19" type="ORF">KDW03_11210</name>
</gene>
<evidence type="ECO:0000256" key="8">
    <source>
        <dbReference type="ARBA" id="ARBA00022881"/>
    </source>
</evidence>